<dbReference type="Pfam" id="PF01782">
    <property type="entry name" value="RimM"/>
    <property type="match status" value="1"/>
</dbReference>
<dbReference type="EMBL" id="WBKA01000003">
    <property type="protein sequence ID" value="KAB1632316.1"/>
    <property type="molecule type" value="Genomic_DNA"/>
</dbReference>
<dbReference type="GO" id="GO:0043022">
    <property type="term" value="F:ribosome binding"/>
    <property type="evidence" value="ECO:0007669"/>
    <property type="project" value="InterPro"/>
</dbReference>
<evidence type="ECO:0000259" key="7">
    <source>
        <dbReference type="Pfam" id="PF24986"/>
    </source>
</evidence>
<dbReference type="Gene3D" id="2.30.30.240">
    <property type="entry name" value="PRC-barrel domain"/>
    <property type="match status" value="1"/>
</dbReference>
<gene>
    <name evidence="5 8" type="primary">rimM</name>
    <name evidence="8" type="ORF">F8O02_04695</name>
</gene>
<dbReference type="GO" id="GO:0005840">
    <property type="term" value="C:ribosome"/>
    <property type="evidence" value="ECO:0007669"/>
    <property type="project" value="InterPro"/>
</dbReference>
<dbReference type="Gene3D" id="2.40.30.60">
    <property type="entry name" value="RimM"/>
    <property type="match status" value="1"/>
</dbReference>
<dbReference type="NCBIfam" id="TIGR02273">
    <property type="entry name" value="16S_RimM"/>
    <property type="match status" value="1"/>
</dbReference>
<dbReference type="Proteomes" id="UP000481339">
    <property type="component" value="Unassembled WGS sequence"/>
</dbReference>
<dbReference type="RefSeq" id="WP_158036094.1">
    <property type="nucleotide sequence ID" value="NZ_BAAAZV010000017.1"/>
</dbReference>
<evidence type="ECO:0000313" key="8">
    <source>
        <dbReference type="EMBL" id="KAB1632316.1"/>
    </source>
</evidence>
<dbReference type="InterPro" id="IPR056792">
    <property type="entry name" value="PRC_RimM"/>
</dbReference>
<evidence type="ECO:0000256" key="4">
    <source>
        <dbReference type="ARBA" id="ARBA00023186"/>
    </source>
</evidence>
<dbReference type="InterPro" id="IPR009000">
    <property type="entry name" value="Transl_B-barrel_sf"/>
</dbReference>
<dbReference type="AlphaFoldDB" id="A0A7C8FX81"/>
<dbReference type="PANTHER" id="PTHR33692:SF1">
    <property type="entry name" value="RIBOSOME MATURATION FACTOR RIMM"/>
    <property type="match status" value="1"/>
</dbReference>
<dbReference type="Pfam" id="PF24986">
    <property type="entry name" value="PRC_RimM"/>
    <property type="match status" value="1"/>
</dbReference>
<proteinExistence type="inferred from homology"/>
<keyword evidence="9" id="KW-1185">Reference proteome</keyword>
<dbReference type="SUPFAM" id="SSF50447">
    <property type="entry name" value="Translation proteins"/>
    <property type="match status" value="1"/>
</dbReference>
<comment type="caution">
    <text evidence="8">The sequence shown here is derived from an EMBL/GenBank/DDBJ whole genome shotgun (WGS) entry which is preliminary data.</text>
</comment>
<keyword evidence="4 5" id="KW-0143">Chaperone</keyword>
<protein>
    <recommendedName>
        <fullName evidence="5">Ribosome maturation factor RimM</fullName>
    </recommendedName>
</protein>
<evidence type="ECO:0000256" key="1">
    <source>
        <dbReference type="ARBA" id="ARBA00022490"/>
    </source>
</evidence>
<sequence>MLQLRIARLTKPHGLKGGLKVELYTDDPAHRMVPGAVFNLQVPEDSPWHGRTITLRELRWYNQTRPVAFFEEIQDRTAAESIARAILTIDHDERELPDEPDAWYDHQLIGLRVVAGEHTLGTVTRVDHLPAQDLLAITPPTGGDEVLLPLVRQFVTGVDLTARTLSVTPPGGLFERADDGEAAAETVPAAEVAEVLEHVPDEAEA</sequence>
<keyword evidence="2 5" id="KW-0690">Ribosome biogenesis</keyword>
<evidence type="ECO:0000256" key="5">
    <source>
        <dbReference type="HAMAP-Rule" id="MF_00014"/>
    </source>
</evidence>
<evidence type="ECO:0000256" key="3">
    <source>
        <dbReference type="ARBA" id="ARBA00022552"/>
    </source>
</evidence>
<dbReference type="OrthoDB" id="5381335at2"/>
<dbReference type="GO" id="GO:0042274">
    <property type="term" value="P:ribosomal small subunit biogenesis"/>
    <property type="evidence" value="ECO:0007669"/>
    <property type="project" value="UniProtKB-UniRule"/>
</dbReference>
<dbReference type="InterPro" id="IPR011033">
    <property type="entry name" value="PRC_barrel-like_sf"/>
</dbReference>
<dbReference type="InterPro" id="IPR036976">
    <property type="entry name" value="RimM_N_sf"/>
</dbReference>
<keyword evidence="3 5" id="KW-0698">rRNA processing</keyword>
<name>A0A7C8FX81_9MICO</name>
<feature type="domain" description="RimM N-terminal" evidence="6">
    <location>
        <begin position="6"/>
        <end position="92"/>
    </location>
</feature>
<keyword evidence="1 5" id="KW-0963">Cytoplasm</keyword>
<comment type="subcellular location">
    <subcellularLocation>
        <location evidence="5">Cytoplasm</location>
    </subcellularLocation>
</comment>
<dbReference type="HAMAP" id="MF_00014">
    <property type="entry name" value="Ribosome_mat_RimM"/>
    <property type="match status" value="1"/>
</dbReference>
<organism evidence="8 9">
    <name type="scientific">Pseudoclavibacter caeni</name>
    <dbReference type="NCBI Taxonomy" id="908846"/>
    <lineage>
        <taxon>Bacteria</taxon>
        <taxon>Bacillati</taxon>
        <taxon>Actinomycetota</taxon>
        <taxon>Actinomycetes</taxon>
        <taxon>Micrococcales</taxon>
        <taxon>Microbacteriaceae</taxon>
        <taxon>Pseudoclavibacter</taxon>
    </lineage>
</organism>
<dbReference type="GO" id="GO:0005737">
    <property type="term" value="C:cytoplasm"/>
    <property type="evidence" value="ECO:0007669"/>
    <property type="project" value="UniProtKB-SubCell"/>
</dbReference>
<dbReference type="GO" id="GO:0006364">
    <property type="term" value="P:rRNA processing"/>
    <property type="evidence" value="ECO:0007669"/>
    <property type="project" value="UniProtKB-UniRule"/>
</dbReference>
<comment type="domain">
    <text evidence="5">The PRC barrel domain binds ribosomal protein uS19.</text>
</comment>
<evidence type="ECO:0000259" key="6">
    <source>
        <dbReference type="Pfam" id="PF01782"/>
    </source>
</evidence>
<comment type="similarity">
    <text evidence="5">Belongs to the RimM family.</text>
</comment>
<reference evidence="8 9" key="1">
    <citation type="submission" date="2019-09" db="EMBL/GenBank/DDBJ databases">
        <title>Phylogeny of genus Pseudoclavibacter and closely related genus.</title>
        <authorList>
            <person name="Li Y."/>
        </authorList>
    </citation>
    <scope>NUCLEOTIDE SEQUENCE [LARGE SCALE GENOMIC DNA]</scope>
    <source>
        <strain evidence="8 9">JCM 16921</strain>
    </source>
</reference>
<feature type="domain" description="Ribosome maturation factor RimM PRC barrel" evidence="7">
    <location>
        <begin position="106"/>
        <end position="173"/>
    </location>
</feature>
<dbReference type="SUPFAM" id="SSF50346">
    <property type="entry name" value="PRC-barrel domain"/>
    <property type="match status" value="1"/>
</dbReference>
<dbReference type="InterPro" id="IPR002676">
    <property type="entry name" value="RimM_N"/>
</dbReference>
<accession>A0A7C8FX81</accession>
<dbReference type="InterPro" id="IPR011961">
    <property type="entry name" value="RimM"/>
</dbReference>
<comment type="function">
    <text evidence="5">An accessory protein needed during the final step in the assembly of 30S ribosomal subunit, possibly for assembly of the head region. Essential for efficient processing of 16S rRNA. May be needed both before and after RbfA during the maturation of 16S rRNA. It has affinity for free ribosomal 30S subunits but not for 70S ribosomes.</text>
</comment>
<comment type="subunit">
    <text evidence="5">Binds ribosomal protein uS19.</text>
</comment>
<dbReference type="PANTHER" id="PTHR33692">
    <property type="entry name" value="RIBOSOME MATURATION FACTOR RIMM"/>
    <property type="match status" value="1"/>
</dbReference>
<evidence type="ECO:0000313" key="9">
    <source>
        <dbReference type="Proteomes" id="UP000481339"/>
    </source>
</evidence>
<evidence type="ECO:0000256" key="2">
    <source>
        <dbReference type="ARBA" id="ARBA00022517"/>
    </source>
</evidence>